<evidence type="ECO:0000256" key="1">
    <source>
        <dbReference type="ARBA" id="ARBA00022441"/>
    </source>
</evidence>
<dbReference type="AlphaFoldDB" id="A0A8J0QYI7"/>
<dbReference type="InterPro" id="IPR000210">
    <property type="entry name" value="BTB/POZ_dom"/>
</dbReference>
<dbReference type="OMA" id="FALGGWR"/>
<dbReference type="InterPro" id="IPR015915">
    <property type="entry name" value="Kelch-typ_b-propeller"/>
</dbReference>
<dbReference type="AGR" id="Xenbase:XB-GENE-29083111"/>
<feature type="region of interest" description="Disordered" evidence="3">
    <location>
        <begin position="1"/>
        <end position="21"/>
    </location>
</feature>
<dbReference type="SMART" id="SM00612">
    <property type="entry name" value="Kelch"/>
    <property type="match status" value="3"/>
</dbReference>
<dbReference type="Gene3D" id="3.30.710.10">
    <property type="entry name" value="Potassium Channel Kv1.1, Chain A"/>
    <property type="match status" value="1"/>
</dbReference>
<proteinExistence type="predicted"/>
<dbReference type="SUPFAM" id="SSF54695">
    <property type="entry name" value="POZ domain"/>
    <property type="match status" value="1"/>
</dbReference>
<organism evidence="5 6">
    <name type="scientific">Xenopus tropicalis</name>
    <name type="common">Western clawed frog</name>
    <name type="synonym">Silurana tropicalis</name>
    <dbReference type="NCBI Taxonomy" id="8364"/>
    <lineage>
        <taxon>Eukaryota</taxon>
        <taxon>Metazoa</taxon>
        <taxon>Chordata</taxon>
        <taxon>Craniata</taxon>
        <taxon>Vertebrata</taxon>
        <taxon>Euteleostomi</taxon>
        <taxon>Amphibia</taxon>
        <taxon>Batrachia</taxon>
        <taxon>Anura</taxon>
        <taxon>Pipoidea</taxon>
        <taxon>Pipidae</taxon>
        <taxon>Xenopodinae</taxon>
        <taxon>Xenopus</taxon>
        <taxon>Silurana</taxon>
    </lineage>
</organism>
<dbReference type="PANTHER" id="PTHR45632:SF5">
    <property type="entry name" value="KELCH-LIKE PROTEIN 22"/>
    <property type="match status" value="1"/>
</dbReference>
<gene>
    <name evidence="6 7" type="primary">LOC100496285</name>
</gene>
<keyword evidence="5" id="KW-1185">Reference proteome</keyword>
<sequence length="598" mass="67772">MENVSQQFPSNMEPNELSCGDHESVESRVIKGLRDLYLTEELCDTTVVTESRRFLCHRVVLASVSPYFRAMFSSSMREAERGEVVLPDIPPSIMQTVLNFIYTGEATINMDTVQELFTVSSRLQISPLQHLCSSYLIKEQNQENCLWIYKMAYSHNDKILCQAALQYISCHFTSLYSNNSFQCLDLGEITSVLSSDSLMVSSELCVYRLACRWWEFNNVTHCAFPEELLRVIRFYLMSPRELEEVREDKLVEIPSSQNSEGLALRQGMFDDQIVSMDLLAREDRSLEDADYHLDAYDPALEVWEKLPALKSLMCPGILALGSRLYVAGGMHKDDSISNTLHLYDSVRNNWTKLSSMFSSRYMHGFVSYGQRLYALGGCDENDVIDSVEHYNLLENHWSCGSRMPFPLCSFACAQLKGRLYLIGGESSVVNLTSPLRGVLVYNPSSDMWCQFSLPMVCSSAGAVVLDNKLYVIGGRVNYDHSAQSCRATSKCFCLDDQGRVCRDSYVPSLPKNIASAGVVCWKRRIYVLGGEDRNKFYKQVYYWTPGDIKWTLCRTTLPIVDNGVSGFGCVTMQIPKKRFYSLIPGRRVSSRVSHSSST</sequence>
<evidence type="ECO:0000313" key="7">
    <source>
        <dbReference type="Xenbase" id="XB-GENE-29083111"/>
    </source>
</evidence>
<feature type="domain" description="BTB" evidence="4">
    <location>
        <begin position="43"/>
        <end position="110"/>
    </location>
</feature>
<dbReference type="RefSeq" id="XP_002942345.1">
    <property type="nucleotide sequence ID" value="XM_002942299.5"/>
</dbReference>
<dbReference type="Gene3D" id="1.25.40.420">
    <property type="match status" value="1"/>
</dbReference>
<keyword evidence="2" id="KW-0677">Repeat</keyword>
<evidence type="ECO:0000313" key="5">
    <source>
        <dbReference type="Proteomes" id="UP000008143"/>
    </source>
</evidence>
<reference evidence="6" key="1">
    <citation type="submission" date="2025-08" db="UniProtKB">
        <authorList>
            <consortium name="RefSeq"/>
        </authorList>
    </citation>
    <scope>IDENTIFICATION</scope>
    <source>
        <strain evidence="6">Nigerian</strain>
        <tissue evidence="6">Liver and blood</tissue>
    </source>
</reference>
<dbReference type="CDD" id="cd18186">
    <property type="entry name" value="BTB_POZ_ZBTB_KLHL-like"/>
    <property type="match status" value="1"/>
</dbReference>
<dbReference type="Pfam" id="PF24681">
    <property type="entry name" value="Kelch_KLHDC2_KLHL20_DRC7"/>
    <property type="match status" value="1"/>
</dbReference>
<dbReference type="Proteomes" id="UP000008143">
    <property type="component" value="Chromosome 3"/>
</dbReference>
<accession>A0A8J0QYI7</accession>
<dbReference type="InterPro" id="IPR006652">
    <property type="entry name" value="Kelch_1"/>
</dbReference>
<dbReference type="OrthoDB" id="6482909at2759"/>
<dbReference type="Gene3D" id="2.120.10.80">
    <property type="entry name" value="Kelch-type beta propeller"/>
    <property type="match status" value="2"/>
</dbReference>
<dbReference type="Xenbase" id="XB-GENE-29083111">
    <property type="gene designation" value="LOC100496285"/>
</dbReference>
<dbReference type="SMART" id="SM00875">
    <property type="entry name" value="BACK"/>
    <property type="match status" value="1"/>
</dbReference>
<dbReference type="InterPro" id="IPR011705">
    <property type="entry name" value="BACK"/>
</dbReference>
<evidence type="ECO:0000313" key="6">
    <source>
        <dbReference type="RefSeq" id="XP_002942345.1"/>
    </source>
</evidence>
<dbReference type="Pfam" id="PF07707">
    <property type="entry name" value="BACK"/>
    <property type="match status" value="1"/>
</dbReference>
<dbReference type="Pfam" id="PF00651">
    <property type="entry name" value="BTB"/>
    <property type="match status" value="1"/>
</dbReference>
<keyword evidence="1" id="KW-0880">Kelch repeat</keyword>
<dbReference type="KEGG" id="xtr:100496285"/>
<evidence type="ECO:0000256" key="3">
    <source>
        <dbReference type="SAM" id="MobiDB-lite"/>
    </source>
</evidence>
<evidence type="ECO:0000259" key="4">
    <source>
        <dbReference type="PROSITE" id="PS50097"/>
    </source>
</evidence>
<dbReference type="InterPro" id="IPR011333">
    <property type="entry name" value="SKP1/BTB/POZ_sf"/>
</dbReference>
<dbReference type="GeneID" id="100496285"/>
<dbReference type="PROSITE" id="PS50097">
    <property type="entry name" value="BTB"/>
    <property type="match status" value="1"/>
</dbReference>
<dbReference type="SMART" id="SM00225">
    <property type="entry name" value="BTB"/>
    <property type="match status" value="1"/>
</dbReference>
<protein>
    <submittedName>
        <fullName evidence="6">Kelch-like protein 12 isoform X3</fullName>
    </submittedName>
</protein>
<feature type="compositionally biased region" description="Polar residues" evidence="3">
    <location>
        <begin position="1"/>
        <end position="13"/>
    </location>
</feature>
<evidence type="ECO:0000256" key="2">
    <source>
        <dbReference type="ARBA" id="ARBA00022737"/>
    </source>
</evidence>
<dbReference type="PANTHER" id="PTHR45632">
    <property type="entry name" value="LD33804P"/>
    <property type="match status" value="1"/>
</dbReference>
<dbReference type="SUPFAM" id="SSF117281">
    <property type="entry name" value="Kelch motif"/>
    <property type="match status" value="1"/>
</dbReference>
<name>A0A8J0QYI7_XENTR</name>